<dbReference type="Proteomes" id="UP000050343">
    <property type="component" value="Unassembled WGS sequence"/>
</dbReference>
<evidence type="ECO:0000313" key="2">
    <source>
        <dbReference type="Proteomes" id="UP000050343"/>
    </source>
</evidence>
<name>A0A1V9H6P0_9XANT</name>
<comment type="caution">
    <text evidence="1">The sequence shown here is derived from an EMBL/GenBank/DDBJ whole genome shotgun (WGS) entry which is preliminary data.</text>
</comment>
<reference evidence="1 2" key="2">
    <citation type="journal article" date="2017" name="Plant Pathol.">
        <title>Pathogenicity and virulence gene content of Xanthomonas strains infecting Araceae, formerly known as Xanthomonas axonopodis pv. dieffenbachiae.</title>
        <authorList>
            <person name="Constantin E.C."/>
            <person name="Haegeman A."/>
            <person name="Van Vaerenbergh J."/>
            <person name="Baeyen S."/>
            <person name="Van Malderghem C."/>
            <person name="Maes M."/>
            <person name="Cottyn B."/>
        </authorList>
    </citation>
    <scope>NUCLEOTIDE SEQUENCE [LARGE SCALE GENOMIC DNA]</scope>
    <source>
        <strain evidence="2">LMG9055</strain>
    </source>
</reference>
<dbReference type="AlphaFoldDB" id="A0A1V9H6P0"/>
<organism evidence="1 2">
    <name type="scientific">Xanthomonas phaseoli pv. syngonii LMG 9055</name>
    <dbReference type="NCBI Taxonomy" id="1437878"/>
    <lineage>
        <taxon>Bacteria</taxon>
        <taxon>Pseudomonadati</taxon>
        <taxon>Pseudomonadota</taxon>
        <taxon>Gammaproteobacteria</taxon>
        <taxon>Lysobacterales</taxon>
        <taxon>Lysobacteraceae</taxon>
        <taxon>Xanthomonas</taxon>
    </lineage>
</organism>
<protein>
    <submittedName>
        <fullName evidence="1">Uncharacterized protein</fullName>
    </submittedName>
</protein>
<sequence>MLNGARIAAVHWRASDVGMVFADLGRVRSILSCAVHAAAFAQPGAFAARQMAPNTRRCTSA</sequence>
<accession>A0A1V9H6P0</accession>
<gene>
    <name evidence="1" type="ORF">IA54_000415</name>
</gene>
<proteinExistence type="predicted"/>
<evidence type="ECO:0000313" key="1">
    <source>
        <dbReference type="EMBL" id="OQP78631.1"/>
    </source>
</evidence>
<dbReference type="EMBL" id="JPUO02000167">
    <property type="protein sequence ID" value="OQP78631.1"/>
    <property type="molecule type" value="Genomic_DNA"/>
</dbReference>
<reference evidence="1 2" key="1">
    <citation type="journal article" date="2016" name="Plant Pathol.">
        <title>Genetic characterization of strains named as Xanthomonas axonopodis pv. dieffenbachiae leads to a taxonomic revision of the X. axonopodis species complex.</title>
        <authorList>
            <person name="Constantin E.C."/>
            <person name="Cleenwerck I."/>
            <person name="Maes M."/>
            <person name="Baeyen S."/>
            <person name="Van Malderghem C."/>
            <person name="De Vos P."/>
            <person name="Cottyn B."/>
        </authorList>
    </citation>
    <scope>NUCLEOTIDE SEQUENCE [LARGE SCALE GENOMIC DNA]</scope>
    <source>
        <strain evidence="2">LMG9055</strain>
    </source>
</reference>